<dbReference type="GO" id="GO:0006083">
    <property type="term" value="P:acetate metabolic process"/>
    <property type="evidence" value="ECO:0007669"/>
    <property type="project" value="TreeGrafter"/>
</dbReference>
<evidence type="ECO:0000256" key="6">
    <source>
        <dbReference type="ARBA" id="ARBA00022840"/>
    </source>
</evidence>
<evidence type="ECO:0000256" key="1">
    <source>
        <dbReference type="ARBA" id="ARBA00008748"/>
    </source>
</evidence>
<comment type="subunit">
    <text evidence="7">Homodimer.</text>
</comment>
<comment type="cofactor">
    <cofactor evidence="7">
        <name>Mg(2+)</name>
        <dbReference type="ChEBI" id="CHEBI:18420"/>
    </cofactor>
    <cofactor evidence="7">
        <name>Mn(2+)</name>
        <dbReference type="ChEBI" id="CHEBI:29035"/>
    </cofactor>
    <text evidence="7">Mg(2+). Can also accept Mn(2+).</text>
</comment>
<feature type="binding site" evidence="7">
    <location>
        <begin position="331"/>
        <end position="335"/>
    </location>
    <ligand>
        <name>ATP</name>
        <dbReference type="ChEBI" id="CHEBI:30616"/>
    </ligand>
</feature>
<feature type="binding site" evidence="7">
    <location>
        <position position="91"/>
    </location>
    <ligand>
        <name>substrate</name>
    </ligand>
</feature>
<dbReference type="InterPro" id="IPR023865">
    <property type="entry name" value="Aliphatic_acid_kinase_CS"/>
</dbReference>
<dbReference type="GO" id="GO:0000287">
    <property type="term" value="F:magnesium ion binding"/>
    <property type="evidence" value="ECO:0007669"/>
    <property type="project" value="UniProtKB-UniRule"/>
</dbReference>
<evidence type="ECO:0000256" key="7">
    <source>
        <dbReference type="HAMAP-Rule" id="MF_00020"/>
    </source>
</evidence>
<feature type="binding site" evidence="7">
    <location>
        <begin position="283"/>
        <end position="285"/>
    </location>
    <ligand>
        <name>ATP</name>
        <dbReference type="ChEBI" id="CHEBI:30616"/>
    </ligand>
</feature>
<proteinExistence type="inferred from homology"/>
<dbReference type="CDD" id="cd24010">
    <property type="entry name" value="ASKHA_NBD_AcK_PK"/>
    <property type="match status" value="1"/>
</dbReference>
<dbReference type="PROSITE" id="PS01075">
    <property type="entry name" value="ACETATE_KINASE_1"/>
    <property type="match status" value="1"/>
</dbReference>
<comment type="catalytic activity">
    <reaction evidence="7">
        <text>acetate + ATP = acetyl phosphate + ADP</text>
        <dbReference type="Rhea" id="RHEA:11352"/>
        <dbReference type="ChEBI" id="CHEBI:22191"/>
        <dbReference type="ChEBI" id="CHEBI:30089"/>
        <dbReference type="ChEBI" id="CHEBI:30616"/>
        <dbReference type="ChEBI" id="CHEBI:456216"/>
        <dbReference type="EC" id="2.7.2.1"/>
    </reaction>
</comment>
<dbReference type="RefSeq" id="WP_003543039.1">
    <property type="nucleotide sequence ID" value="NC_015565.1"/>
</dbReference>
<dbReference type="KEGG" id="dca:Desca_1059"/>
<dbReference type="Pfam" id="PF00871">
    <property type="entry name" value="Acetate_kinase"/>
    <property type="match status" value="1"/>
</dbReference>
<evidence type="ECO:0000256" key="8">
    <source>
        <dbReference type="RuleBase" id="RU003835"/>
    </source>
</evidence>
<keyword evidence="5 7" id="KW-0418">Kinase</keyword>
<dbReference type="PROSITE" id="PS01076">
    <property type="entry name" value="ACETATE_KINASE_2"/>
    <property type="match status" value="1"/>
</dbReference>
<dbReference type="STRING" id="868595.Desca_1059"/>
<keyword evidence="3 7" id="KW-0808">Transferase</keyword>
<dbReference type="EMBL" id="CP002736">
    <property type="protein sequence ID" value="AEF93929.1"/>
    <property type="molecule type" value="Genomic_DNA"/>
</dbReference>
<dbReference type="PRINTS" id="PR00471">
    <property type="entry name" value="ACETATEKNASE"/>
</dbReference>
<reference evidence="9" key="1">
    <citation type="submission" date="2011-05" db="EMBL/GenBank/DDBJ databases">
        <title>Complete sequence of Desulfotomaculum carboxydivorans CO-1-SRB.</title>
        <authorList>
            <consortium name="US DOE Joint Genome Institute"/>
            <person name="Lucas S."/>
            <person name="Han J."/>
            <person name="Lapidus A."/>
            <person name="Cheng J.-F."/>
            <person name="Goodwin L."/>
            <person name="Pitluck S."/>
            <person name="Peters L."/>
            <person name="Mikhailova N."/>
            <person name="Lu M."/>
            <person name="Han C."/>
            <person name="Tapia R."/>
            <person name="Land M."/>
            <person name="Hauser L."/>
            <person name="Kyrpides N."/>
            <person name="Ivanova N."/>
            <person name="Pagani I."/>
            <person name="Stams A."/>
            <person name="Plugge C."/>
            <person name="Muyzer G."/>
            <person name="Kuever J."/>
            <person name="Parshina S."/>
            <person name="Ivanova A."/>
            <person name="Nazina T."/>
            <person name="Woyke T."/>
        </authorList>
    </citation>
    <scope>NUCLEOTIDE SEQUENCE [LARGE SCALE GENOMIC DNA]</scope>
    <source>
        <strain evidence="9">CO-1-SRB</strain>
    </source>
</reference>
<keyword evidence="6 7" id="KW-0067">ATP-binding</keyword>
<dbReference type="GO" id="GO:0005524">
    <property type="term" value="F:ATP binding"/>
    <property type="evidence" value="ECO:0007669"/>
    <property type="project" value="UniProtKB-KW"/>
</dbReference>
<dbReference type="eggNOG" id="COG0282">
    <property type="taxonomic scope" value="Bacteria"/>
</dbReference>
<evidence type="ECO:0000313" key="10">
    <source>
        <dbReference type="Proteomes" id="UP000009226"/>
    </source>
</evidence>
<dbReference type="PIRSF" id="PIRSF000722">
    <property type="entry name" value="Acetate_prop_kin"/>
    <property type="match status" value="1"/>
</dbReference>
<gene>
    <name evidence="7" type="primary">ackA</name>
    <name evidence="9" type="ordered locus">Desca_1059</name>
</gene>
<dbReference type="GO" id="GO:0006085">
    <property type="term" value="P:acetyl-CoA biosynthetic process"/>
    <property type="evidence" value="ECO:0007669"/>
    <property type="project" value="UniProtKB-UniRule"/>
</dbReference>
<dbReference type="Proteomes" id="UP000009226">
    <property type="component" value="Chromosome"/>
</dbReference>
<evidence type="ECO:0000256" key="5">
    <source>
        <dbReference type="ARBA" id="ARBA00022777"/>
    </source>
</evidence>
<comment type="function">
    <text evidence="7">Catalyzes the formation of acetyl phosphate from acetate and ATP. Can also catalyze the reverse reaction.</text>
</comment>
<feature type="active site" description="Proton donor/acceptor" evidence="7">
    <location>
        <position position="148"/>
    </location>
</feature>
<feature type="binding site" evidence="7">
    <location>
        <position position="14"/>
    </location>
    <ligand>
        <name>ATP</name>
        <dbReference type="ChEBI" id="CHEBI:30616"/>
    </ligand>
</feature>
<feature type="site" description="Transition state stabilizer" evidence="7">
    <location>
        <position position="180"/>
    </location>
</feature>
<dbReference type="HAMAP" id="MF_00020">
    <property type="entry name" value="Acetate_kinase"/>
    <property type="match status" value="1"/>
</dbReference>
<evidence type="ECO:0000256" key="4">
    <source>
        <dbReference type="ARBA" id="ARBA00022741"/>
    </source>
</evidence>
<keyword evidence="7" id="KW-0460">Magnesium</keyword>
<dbReference type="GO" id="GO:0005737">
    <property type="term" value="C:cytoplasm"/>
    <property type="evidence" value="ECO:0007669"/>
    <property type="project" value="UniProtKB-SubCell"/>
</dbReference>
<dbReference type="InterPro" id="IPR043129">
    <property type="entry name" value="ATPase_NBD"/>
</dbReference>
<keyword evidence="2 7" id="KW-0963">Cytoplasm</keyword>
<keyword evidence="4 7" id="KW-0547">Nucleotide-binding</keyword>
<dbReference type="PANTHER" id="PTHR21060">
    <property type="entry name" value="ACETATE KINASE"/>
    <property type="match status" value="1"/>
</dbReference>
<accession>F6B325</accession>
<comment type="pathway">
    <text evidence="7">Metabolic intermediate biosynthesis; acetyl-CoA biosynthesis; acetyl-CoA from acetate: step 1/2.</text>
</comment>
<protein>
    <recommendedName>
        <fullName evidence="7">Acetate kinase</fullName>
        <ecNumber evidence="7">2.7.2.1</ecNumber>
    </recommendedName>
    <alternativeName>
        <fullName evidence="7">Acetokinase</fullName>
    </alternativeName>
</protein>
<keyword evidence="10" id="KW-1185">Reference proteome</keyword>
<dbReference type="HOGENOM" id="CLU_020352_0_1_9"/>
<feature type="site" description="Transition state stabilizer" evidence="7">
    <location>
        <position position="241"/>
    </location>
</feature>
<dbReference type="EC" id="2.7.2.1" evidence="7"/>
<keyword evidence="7" id="KW-0479">Metal-binding</keyword>
<dbReference type="PANTHER" id="PTHR21060:SF15">
    <property type="entry name" value="ACETATE KINASE-RELATED"/>
    <property type="match status" value="1"/>
</dbReference>
<comment type="subcellular location">
    <subcellularLocation>
        <location evidence="7">Cytoplasm</location>
    </subcellularLocation>
</comment>
<dbReference type="GO" id="GO:0008776">
    <property type="term" value="F:acetate kinase activity"/>
    <property type="evidence" value="ECO:0007669"/>
    <property type="project" value="UniProtKB-UniRule"/>
</dbReference>
<feature type="binding site" evidence="7">
    <location>
        <position position="7"/>
    </location>
    <ligand>
        <name>Mg(2+)</name>
        <dbReference type="ChEBI" id="CHEBI:18420"/>
    </ligand>
</feature>
<dbReference type="NCBIfam" id="TIGR00016">
    <property type="entry name" value="ackA"/>
    <property type="match status" value="1"/>
</dbReference>
<evidence type="ECO:0000256" key="3">
    <source>
        <dbReference type="ARBA" id="ARBA00022679"/>
    </source>
</evidence>
<dbReference type="AlphaFoldDB" id="F6B325"/>
<comment type="similarity">
    <text evidence="1 7 8">Belongs to the acetokinase family.</text>
</comment>
<feature type="binding site" evidence="7">
    <location>
        <position position="384"/>
    </location>
    <ligand>
        <name>Mg(2+)</name>
        <dbReference type="ChEBI" id="CHEBI:18420"/>
    </ligand>
</feature>
<dbReference type="SUPFAM" id="SSF53067">
    <property type="entry name" value="Actin-like ATPase domain"/>
    <property type="match status" value="2"/>
</dbReference>
<sequence>MLILVVNCGSSSIKYKLMDMEQETVLLSGLAERIGIAGSRIKQESQAGKELVLEQDLPNHKVALETILKCITDQTYGAISDISMIKAVGHRVVHGGEEFNKSVLINDELIKVLEELSDLAPLHNPPNVVGIKTCREILPGIPHVAVFDTAFHQSIPKHAFMYGIPYQYYEKYKIRKYGFHGTSHKYVSGRAAEILGKSVEELKIIVCHLGNGSSITAVGNGVSVDTTMGFTPLAGLPMGTRTGDIDPAIVTFLMEKENLSIDETNNLLNKQSGVLGISGISSDFRDLEDAANQGNERAELALSMFAYSINKWIGAFTAALGGLDVVVFTGGIGENSKDMRARVLKGLAYTGLEIDEEKNNSRGKEVIISKPGSPITAMVVPTNEELMIARETKVLATR</sequence>
<dbReference type="UniPathway" id="UPA00340">
    <property type="reaction ID" value="UER00458"/>
</dbReference>
<dbReference type="InterPro" id="IPR004372">
    <property type="entry name" value="Ac/propionate_kinase"/>
</dbReference>
<name>F6B325_DESCC</name>
<dbReference type="Gene3D" id="3.30.420.40">
    <property type="match status" value="2"/>
</dbReference>
<feature type="binding site" evidence="7">
    <location>
        <begin position="208"/>
        <end position="212"/>
    </location>
    <ligand>
        <name>ATP</name>
        <dbReference type="ChEBI" id="CHEBI:30616"/>
    </ligand>
</feature>
<organism evidence="9 10">
    <name type="scientific">Desulfotomaculum nigrificans (strain DSM 14880 / VKM B-2319 / CO-1-SRB)</name>
    <name type="common">Desulfotomaculum carboxydivorans</name>
    <dbReference type="NCBI Taxonomy" id="868595"/>
    <lineage>
        <taxon>Bacteria</taxon>
        <taxon>Bacillati</taxon>
        <taxon>Bacillota</taxon>
        <taxon>Clostridia</taxon>
        <taxon>Eubacteriales</taxon>
        <taxon>Desulfotomaculaceae</taxon>
        <taxon>Desulfotomaculum</taxon>
    </lineage>
</organism>
<evidence type="ECO:0000256" key="2">
    <source>
        <dbReference type="ARBA" id="ARBA00022490"/>
    </source>
</evidence>
<dbReference type="InterPro" id="IPR000890">
    <property type="entry name" value="Aliphatic_acid_kin_short-chain"/>
</dbReference>
<evidence type="ECO:0000313" key="9">
    <source>
        <dbReference type="EMBL" id="AEF93929.1"/>
    </source>
</evidence>